<feature type="chain" id="PRO_5030942717" description="Alpha-galactosidase" evidence="6">
    <location>
        <begin position="33"/>
        <end position="833"/>
    </location>
</feature>
<feature type="signal peptide" evidence="6">
    <location>
        <begin position="1"/>
        <end position="32"/>
    </location>
</feature>
<evidence type="ECO:0000313" key="9">
    <source>
        <dbReference type="Proteomes" id="UP000584867"/>
    </source>
</evidence>
<dbReference type="EC" id="3.2.1.22" evidence="5"/>
<dbReference type="Pfam" id="PF16990">
    <property type="entry name" value="CBM_35"/>
    <property type="match status" value="2"/>
</dbReference>
<dbReference type="SUPFAM" id="SSF49785">
    <property type="entry name" value="Galactose-binding domain-like"/>
    <property type="match status" value="2"/>
</dbReference>
<dbReference type="InterPro" id="IPR008979">
    <property type="entry name" value="Galactose-bd-like_sf"/>
</dbReference>
<dbReference type="SUPFAM" id="SSF51445">
    <property type="entry name" value="(Trans)glycosidases"/>
    <property type="match status" value="1"/>
</dbReference>
<dbReference type="GO" id="GO:0030246">
    <property type="term" value="F:carbohydrate binding"/>
    <property type="evidence" value="ECO:0007669"/>
    <property type="project" value="InterPro"/>
</dbReference>
<dbReference type="Pfam" id="PF17801">
    <property type="entry name" value="Melibiase_C"/>
    <property type="match status" value="1"/>
</dbReference>
<dbReference type="SUPFAM" id="SSF51011">
    <property type="entry name" value="Glycosyl hydrolase domain"/>
    <property type="match status" value="1"/>
</dbReference>
<feature type="domain" description="CBM6" evidence="7">
    <location>
        <begin position="459"/>
        <end position="581"/>
    </location>
</feature>
<evidence type="ECO:0000256" key="2">
    <source>
        <dbReference type="ARBA" id="ARBA00022729"/>
    </source>
</evidence>
<dbReference type="Gene3D" id="2.60.120.260">
    <property type="entry name" value="Galactose-binding domain-like"/>
    <property type="match status" value="2"/>
</dbReference>
<dbReference type="InterPro" id="IPR013780">
    <property type="entry name" value="Glyco_hydro_b"/>
</dbReference>
<keyword evidence="2 6" id="KW-0732">Signal</keyword>
<protein>
    <recommendedName>
        <fullName evidence="5">Alpha-galactosidase</fullName>
        <ecNumber evidence="5">3.2.1.22</ecNumber>
    </recommendedName>
    <alternativeName>
        <fullName evidence="5">Melibiase</fullName>
    </alternativeName>
</protein>
<evidence type="ECO:0000256" key="6">
    <source>
        <dbReference type="SAM" id="SignalP"/>
    </source>
</evidence>
<keyword evidence="3 5" id="KW-0378">Hydrolase</keyword>
<keyword evidence="5" id="KW-1015">Disulfide bond</keyword>
<dbReference type="RefSeq" id="WP_184252657.1">
    <property type="nucleotide sequence ID" value="NZ_JACHIO010000002.1"/>
</dbReference>
<dbReference type="EMBL" id="JACHIO010000002">
    <property type="protein sequence ID" value="MBB5062155.1"/>
    <property type="molecule type" value="Genomic_DNA"/>
</dbReference>
<evidence type="ECO:0000259" key="7">
    <source>
        <dbReference type="PROSITE" id="PS51175"/>
    </source>
</evidence>
<evidence type="ECO:0000256" key="3">
    <source>
        <dbReference type="ARBA" id="ARBA00022801"/>
    </source>
</evidence>
<dbReference type="PANTHER" id="PTHR11452:SF75">
    <property type="entry name" value="ALPHA-GALACTOSIDASE MEL1"/>
    <property type="match status" value="1"/>
</dbReference>
<proteinExistence type="inferred from homology"/>
<evidence type="ECO:0000256" key="5">
    <source>
        <dbReference type="RuleBase" id="RU361168"/>
    </source>
</evidence>
<dbReference type="InterPro" id="IPR041233">
    <property type="entry name" value="Melibiase_C"/>
</dbReference>
<dbReference type="GO" id="GO:0005975">
    <property type="term" value="P:carbohydrate metabolic process"/>
    <property type="evidence" value="ECO:0007669"/>
    <property type="project" value="InterPro"/>
</dbReference>
<comment type="catalytic activity">
    <reaction evidence="5">
        <text>Hydrolysis of terminal, non-reducing alpha-D-galactose residues in alpha-D-galactosides, including galactose oligosaccharides, galactomannans and galactolipids.</text>
        <dbReference type="EC" id="3.2.1.22"/>
    </reaction>
</comment>
<dbReference type="Proteomes" id="UP000584867">
    <property type="component" value="Unassembled WGS sequence"/>
</dbReference>
<evidence type="ECO:0000313" key="8">
    <source>
        <dbReference type="EMBL" id="MBB5062155.1"/>
    </source>
</evidence>
<dbReference type="Pfam" id="PF16499">
    <property type="entry name" value="Melibiase_2"/>
    <property type="match status" value="2"/>
</dbReference>
<organism evidence="8 9">
    <name type="scientific">Granulicella mallensis</name>
    <dbReference type="NCBI Taxonomy" id="940614"/>
    <lineage>
        <taxon>Bacteria</taxon>
        <taxon>Pseudomonadati</taxon>
        <taxon>Acidobacteriota</taxon>
        <taxon>Terriglobia</taxon>
        <taxon>Terriglobales</taxon>
        <taxon>Acidobacteriaceae</taxon>
        <taxon>Granulicella</taxon>
    </lineage>
</organism>
<dbReference type="GO" id="GO:0004557">
    <property type="term" value="F:alpha-galactosidase activity"/>
    <property type="evidence" value="ECO:0007669"/>
    <property type="project" value="UniProtKB-EC"/>
</dbReference>
<dbReference type="InterPro" id="IPR002241">
    <property type="entry name" value="Glyco_hydro_27"/>
</dbReference>
<comment type="similarity">
    <text evidence="1 5">Belongs to the glycosyl hydrolase 27 family.</text>
</comment>
<reference evidence="8 9" key="1">
    <citation type="submission" date="2020-08" db="EMBL/GenBank/DDBJ databases">
        <title>Genomic Encyclopedia of Type Strains, Phase IV (KMG-V): Genome sequencing to study the core and pangenomes of soil and plant-associated prokaryotes.</title>
        <authorList>
            <person name="Whitman W."/>
        </authorList>
    </citation>
    <scope>NUCLEOTIDE SEQUENCE [LARGE SCALE GENOMIC DNA]</scope>
    <source>
        <strain evidence="8 9">X5P3</strain>
    </source>
</reference>
<dbReference type="Gene3D" id="3.20.20.70">
    <property type="entry name" value="Aldolase class I"/>
    <property type="match status" value="1"/>
</dbReference>
<evidence type="ECO:0000256" key="1">
    <source>
        <dbReference type="ARBA" id="ARBA00009743"/>
    </source>
</evidence>
<dbReference type="PANTHER" id="PTHR11452">
    <property type="entry name" value="ALPHA-GALACTOSIDASE/ALPHA-N-ACETYLGALACTOSAMINIDASE"/>
    <property type="match status" value="1"/>
</dbReference>
<dbReference type="AlphaFoldDB" id="A0A7W7ZLI8"/>
<dbReference type="InterPro" id="IPR013785">
    <property type="entry name" value="Aldolase_TIM"/>
</dbReference>
<dbReference type="PROSITE" id="PS51175">
    <property type="entry name" value="CBM6"/>
    <property type="match status" value="2"/>
</dbReference>
<dbReference type="PRINTS" id="PR00740">
    <property type="entry name" value="GLHYDRLASE27"/>
</dbReference>
<accession>A0A7W7ZLI8</accession>
<comment type="caution">
    <text evidence="8">The sequence shown here is derived from an EMBL/GenBank/DDBJ whole genome shotgun (WGS) entry which is preliminary data.</text>
</comment>
<keyword evidence="4 5" id="KW-0326">Glycosidase</keyword>
<feature type="domain" description="CBM6" evidence="7">
    <location>
        <begin position="592"/>
        <end position="715"/>
    </location>
</feature>
<sequence>MPPLSSFLHRTFRPLLAAAFVSALTSFLPAAAQVNGVGQRPYLGWSTFSEQTINSGFLTQANIQAQSDALKASGLQQHGFVYINIDSGWQGSFDANGRPIPNTSTFPNIKALVDHIHANGQKAGIYWIPGIEQPAVDGNFPILGTSYTTQQIVAIPLAQGNTFAGPLPNPFHDKIDFTKPGAQEYINSVVALFASWGIDFIKLDSVAPGSDVDSTAVDDRPDVAAWSQAIAQSGRPIWFTVSWDLDQDYLSTWQQFSNARRIDQDVECEGDCATLTDWPRIVLREYEDVGWEHSTGPTLGWNDMDTLDIGMGTEDGLSDTEKQTAVTIWAMANSPLYLGGDLTQLDAFAKAAFTNDEILAVDQSGNPGVQVTGGAQPVWVADAGDGSFYLALYNLNGLPSQVTVPWSDLGFTQALQVRDLWNSINLSPTPSSFTTILPGHGVRLLRVYPTGTAPSTFTQSYEAESAVLNGTASVVACTACSGGSKAGNIGASTTSNSVTFNNVQVEHDGTYRMEVDAMTQGPRALVYTVNGGSPATLNLGGGSFNLPQATTVPVTLKAGVNIITFNNPATFGPDLDRIVISGNGNEPPPSFTTYEAEAAQLSGSASVAGCSYCSGGAYIGSFGAGTQNAVTFNNVTAPQAGTYQLEVDYTENGPRSFFVYVNGGSPIELDVNGSSWDSPQFLLTPVQLNAGANTIVFTNPNANGFAPGLDSITVGPVVNSANLSAVINRKSGPEDLRLWQLTLSNTGSGAATQTTLDSFTVASTNSSSGCGAAAVFLGPLSLGTIPANGSRSVTVPVVFSPFCNKDNSFGVHAVFSSNQGANVGTIVNTSETK</sequence>
<evidence type="ECO:0000256" key="4">
    <source>
        <dbReference type="ARBA" id="ARBA00023295"/>
    </source>
</evidence>
<gene>
    <name evidence="8" type="ORF">HDF15_000482</name>
</gene>
<dbReference type="Gene3D" id="2.60.40.1180">
    <property type="entry name" value="Golgi alpha-mannosidase II"/>
    <property type="match status" value="1"/>
</dbReference>
<dbReference type="InterPro" id="IPR005084">
    <property type="entry name" value="CBM6"/>
</dbReference>
<dbReference type="InterPro" id="IPR017853">
    <property type="entry name" value="GH"/>
</dbReference>
<dbReference type="CDD" id="cd04081">
    <property type="entry name" value="CBM35_galactosidase-like"/>
    <property type="match status" value="2"/>
</dbReference>
<dbReference type="CDD" id="cd14792">
    <property type="entry name" value="GH27"/>
    <property type="match status" value="1"/>
</dbReference>
<name>A0A7W7ZLI8_9BACT</name>